<evidence type="ECO:0000313" key="3">
    <source>
        <dbReference type="EMBL" id="CEM41661.1"/>
    </source>
</evidence>
<feature type="non-terminal residue" evidence="3">
    <location>
        <position position="1"/>
    </location>
</feature>
<gene>
    <name evidence="3" type="ORF">Cvel_26161</name>
</gene>
<keyword evidence="2" id="KW-0472">Membrane</keyword>
<accession>A0A0G4HCH1</accession>
<feature type="region of interest" description="Disordered" evidence="1">
    <location>
        <begin position="2230"/>
        <end position="2341"/>
    </location>
</feature>
<feature type="region of interest" description="Disordered" evidence="1">
    <location>
        <begin position="824"/>
        <end position="921"/>
    </location>
</feature>
<feature type="compositionally biased region" description="Polar residues" evidence="1">
    <location>
        <begin position="1825"/>
        <end position="1838"/>
    </location>
</feature>
<feature type="compositionally biased region" description="Basic and acidic residues" evidence="1">
    <location>
        <begin position="827"/>
        <end position="859"/>
    </location>
</feature>
<organism evidence="3">
    <name type="scientific">Chromera velia CCMP2878</name>
    <dbReference type="NCBI Taxonomy" id="1169474"/>
    <lineage>
        <taxon>Eukaryota</taxon>
        <taxon>Sar</taxon>
        <taxon>Alveolata</taxon>
        <taxon>Colpodellida</taxon>
        <taxon>Chromeraceae</taxon>
        <taxon>Chromera</taxon>
    </lineage>
</organism>
<feature type="compositionally biased region" description="Basic residues" evidence="1">
    <location>
        <begin position="1839"/>
        <end position="1849"/>
    </location>
</feature>
<feature type="transmembrane region" description="Helical" evidence="2">
    <location>
        <begin position="114"/>
        <end position="137"/>
    </location>
</feature>
<feature type="compositionally biased region" description="Gly residues" evidence="1">
    <location>
        <begin position="291"/>
        <end position="300"/>
    </location>
</feature>
<dbReference type="VEuPathDB" id="CryptoDB:Cvel_26161"/>
<feature type="compositionally biased region" description="Polar residues" evidence="1">
    <location>
        <begin position="1709"/>
        <end position="1723"/>
    </location>
</feature>
<keyword evidence="2" id="KW-1133">Transmembrane helix</keyword>
<keyword evidence="2" id="KW-0812">Transmembrane</keyword>
<evidence type="ECO:0000256" key="1">
    <source>
        <dbReference type="SAM" id="MobiDB-lite"/>
    </source>
</evidence>
<feature type="region of interest" description="Disordered" evidence="1">
    <location>
        <begin position="1461"/>
        <end position="1482"/>
    </location>
</feature>
<feature type="region of interest" description="Disordered" evidence="1">
    <location>
        <begin position="1267"/>
        <end position="1361"/>
    </location>
</feature>
<dbReference type="EMBL" id="CDMZ01002281">
    <property type="protein sequence ID" value="CEM41661.1"/>
    <property type="molecule type" value="Genomic_DNA"/>
</dbReference>
<feature type="compositionally biased region" description="Polar residues" evidence="1">
    <location>
        <begin position="897"/>
        <end position="909"/>
    </location>
</feature>
<feature type="transmembrane region" description="Helical" evidence="2">
    <location>
        <begin position="80"/>
        <end position="102"/>
    </location>
</feature>
<feature type="region of interest" description="Disordered" evidence="1">
    <location>
        <begin position="1656"/>
        <end position="1735"/>
    </location>
</feature>
<feature type="region of interest" description="Disordered" evidence="1">
    <location>
        <begin position="491"/>
        <end position="568"/>
    </location>
</feature>
<feature type="region of interest" description="Disordered" evidence="1">
    <location>
        <begin position="1767"/>
        <end position="1860"/>
    </location>
</feature>
<name>A0A0G4HCH1_9ALVE</name>
<feature type="compositionally biased region" description="Pro residues" evidence="1">
    <location>
        <begin position="864"/>
        <end position="877"/>
    </location>
</feature>
<feature type="compositionally biased region" description="Basic and acidic residues" evidence="1">
    <location>
        <begin position="1797"/>
        <end position="1817"/>
    </location>
</feature>
<feature type="compositionally biased region" description="Acidic residues" evidence="1">
    <location>
        <begin position="1471"/>
        <end position="1482"/>
    </location>
</feature>
<feature type="transmembrane region" description="Helical" evidence="2">
    <location>
        <begin position="143"/>
        <end position="161"/>
    </location>
</feature>
<feature type="transmembrane region" description="Helical" evidence="2">
    <location>
        <begin position="654"/>
        <end position="673"/>
    </location>
</feature>
<feature type="transmembrane region" description="Helical" evidence="2">
    <location>
        <begin position="57"/>
        <end position="74"/>
    </location>
</feature>
<feature type="compositionally biased region" description="Low complexity" evidence="1">
    <location>
        <begin position="301"/>
        <end position="318"/>
    </location>
</feature>
<feature type="compositionally biased region" description="Acidic residues" evidence="1">
    <location>
        <begin position="2230"/>
        <end position="2244"/>
    </location>
</feature>
<feature type="transmembrane region" description="Helical" evidence="2">
    <location>
        <begin position="2172"/>
        <end position="2193"/>
    </location>
</feature>
<evidence type="ECO:0000256" key="2">
    <source>
        <dbReference type="SAM" id="Phobius"/>
    </source>
</evidence>
<sequence>VLYVMNSGRSNKKPDALTGLANNAFGVGKAVIEFLQLYQIIVPEHGFFFKCTPGRPGLAFGCLLLFISLPFRAIGGDNQLQYFIVVGGLTLVVFVAALSVFLVMQTFRRRDVTLITPIILLRGFVRSSTAFIVMSSWPNTLRALKWCNMVVIAVVFIAHLLSAPFYSEQANRIRSGFMGACTGLGIVSAWAMEGNIFALVISLCVGFLLGAGLALVRKGQLKRLIKLELHEVGKYYNEEMQRNLMLLLHEEYADAMDDVSIRGSFIGLRVDEDGQSQGTASYRRTGQTPGNAGGGMGGATPGANVNSSASSATAASGMGNEGRREFTHSHIQEMILKNIVFETDVELLFRYFRDEWKEMNDREREIARAVISEVFYLLFQHESHRSFAYVWFAHVSKYMFGDDVTSHNYVRLAHETSTKVDVLYCCYTLQKEIETARQVYREDLTEMQLTYDDEHDELTQTRAYMSSFHMTNHDNEFQSGQDEEGVPSAIAIPPRRAMGEDSETPGYRHRERDSVTISALRSPRPGPPRSSLVSSPDQGILAAMSSPVVGGPRGSLELPRDSSAPLVRFPTRPMRLDSCQVIPVSPSPVQSAPQSPRKPPPRKRKDTLGQTVALGQVMLRDEKNQSESQQGVIVNNKEDKLSSVRLQKQKAIRWIRAGMTIILVFVALCQISITITGQQQVSYVVRQMDHLANNEMVLSSWASICTTLNVVALNSRFYYLIFGDGASLYRRRRLGKNLLQEDTHVSSSPNTKHATLQGPVNERIAEDLNRVDQGDGSITLDLDRGYAIYTPTVTLYPHTLATDPAPSPLLHLVKDPIAGPQLVPISRDTRWRTHHPGDAKKEASVRAQRFAEEAEDFLRQKVGPKPPLVTTPSPQPSSPNGGSPQPIHVIPGVQTPAILNQSLPSNNETALPHASNGGNGSVVTKRRRLLSDLSEVRTYFYTNIIADNQTDGSISVWTMNSDGSTMTQSVSSSDVLTALGNNVNDLRELSDRAEAAITRMFEIAVSENMYGVADKYNEDNMPVVMYNSDLSTSHGTTDYQGLINIYATAIQQFSPSASNGDYSSLQSNRHWRTAVDNCIGPVGEQAVDTVEVFLSFVKDNTTTAGETLLGIGIASVHAFLHEFDRLTQEKDAEMSLLSPFQQNHSTMRDGETGREKPEVPLGLALPLSLRISRDLDEREMKRMARRFRRAIKEGQMQGIGFGANDDQLFSDVMRRHVGDSGTRKTSGVSKLHATQAINLTRPRQASLGTESTEIDLVNNLTAAQPVASGSVASPRPMSGPKGGGSPGSAVGSQTTSHVRFGPFPGQERRDSTSIYGVLAGMGRQSPSPPARAHPSLTYGQHGRAMSSNSVQQPGRGDSHLDLSDLEGRAWSVSSASFHVDDRATADMTGGGNDRGIRFVLHAGNHTMPPGIMPSPRTQLAASQVAHAEWAVAGRTSAGPGESKRCRMLGGRPLLSMISKHTGLDRGAGAPADDDGDSSQDLEGCEEDILGESFTRRPTPPPSDSGASALLKTARLFSHYKDDKSQASSAARSAAPSRRSGALRGKKGGGGRDSVISVTFSPGVISPVTCLSDAERAEPPAPPDPQEKETLGSVASQPVVCYTDAPSASRFPQGTGEHPLQGSAERPPSAFPNRVASIRTATADEYLLLDQEQIRANAPTSHRVEANHKQPRGSIETDMEQRSAAAAARAGMPGDTPGSSLFSAPLRSSVAGQSGPSRALSPTSPHEDPGRIQGAFTFVPPPPGGGVGLGIGNTSGRETKSLGRSVRAFENQSSRVPLRSVTPDSDPFRFYGYEMEEDRSARMDGESDDEHGGGEASRRHGGGTRTQGSSKNQKSTNRTPTRKGALKAKSKSPGASQISTGGGVDLSLGRFLGIKRQNTFRKQGTLQGKNTSAVHSAKTAKRLRSTGTLRSMTSALSVKVDRNCCTWRGMKACCSNSFFGKINKYLTFLWTSLFIYTVIVVSVTSDLMDSFTYFQEEISRATQVEFNIMKVNMLVDAFVERDRMPWLMETKEEIAEAFDKHLTMAVKEFDDLLAHSHLRSQIVRAFAERDRDPPFAWRDEERQKLLYSAGCLRLADDCEDRPVPYANSGLVENGLWRAIEAWADVATRIKELYERNPQQIALAPYAGTQALPRDIDWLRMAVSEDIADGLSKLKATIRREAEEERLRKLGEQWGYTAGALGIVFLGLVMIWWVFARQNRQVDTAVHLVRMLPWDHVCERKLLRKYFQWEDSDDEGEGEGEGEGEVESGGGKVEEPSAVSGPGGLGLSGVEMGGHHGGLGEPAKSPPEVRVEGPGVGSPFPIGAAAAGEGRGGSPSVPRDRPRLSVEPDSGQWEDGAAGAGVL</sequence>
<feature type="compositionally biased region" description="Gly residues" evidence="1">
    <location>
        <begin position="2259"/>
        <end position="2278"/>
    </location>
</feature>
<feature type="region of interest" description="Disordered" evidence="1">
    <location>
        <begin position="582"/>
        <end position="608"/>
    </location>
</feature>
<proteinExistence type="predicted"/>
<feature type="region of interest" description="Disordered" evidence="1">
    <location>
        <begin position="276"/>
        <end position="322"/>
    </location>
</feature>
<protein>
    <submittedName>
        <fullName evidence="3">Uncharacterized protein</fullName>
    </submittedName>
</protein>
<feature type="compositionally biased region" description="Low complexity" evidence="1">
    <location>
        <begin position="1525"/>
        <end position="1542"/>
    </location>
</feature>
<feature type="compositionally biased region" description="Low complexity" evidence="1">
    <location>
        <begin position="582"/>
        <end position="595"/>
    </location>
</feature>
<feature type="transmembrane region" description="Helical" evidence="2">
    <location>
        <begin position="173"/>
        <end position="190"/>
    </location>
</feature>
<reference evidence="3" key="1">
    <citation type="submission" date="2014-11" db="EMBL/GenBank/DDBJ databases">
        <authorList>
            <person name="Otto D Thomas"/>
            <person name="Naeem Raeece"/>
        </authorList>
    </citation>
    <scope>NUCLEOTIDE SEQUENCE</scope>
</reference>
<feature type="region of interest" description="Disordered" evidence="1">
    <location>
        <begin position="1573"/>
        <end position="1630"/>
    </location>
</feature>
<feature type="transmembrane region" description="Helical" evidence="2">
    <location>
        <begin position="196"/>
        <end position="216"/>
    </location>
</feature>
<feature type="region of interest" description="Disordered" evidence="1">
    <location>
        <begin position="1520"/>
        <end position="1557"/>
    </location>
</feature>